<comment type="caution">
    <text evidence="3">The sequence shown here is derived from an EMBL/GenBank/DDBJ whole genome shotgun (WGS) entry which is preliminary data.</text>
</comment>
<keyword evidence="4" id="KW-1185">Reference proteome</keyword>
<dbReference type="EMBL" id="JAMD01000003">
    <property type="protein sequence ID" value="KEJ96516.1"/>
    <property type="molecule type" value="Genomic_DNA"/>
</dbReference>
<dbReference type="GO" id="GO:0005737">
    <property type="term" value="C:cytoplasm"/>
    <property type="evidence" value="ECO:0007669"/>
    <property type="project" value="TreeGrafter"/>
</dbReference>
<name>A0A073J4D0_9RHOB</name>
<dbReference type="GO" id="GO:0016491">
    <property type="term" value="F:oxidoreductase activity"/>
    <property type="evidence" value="ECO:0007669"/>
    <property type="project" value="UniProtKB-KW"/>
</dbReference>
<dbReference type="OrthoDB" id="9803483at2"/>
<dbReference type="Proteomes" id="UP000027746">
    <property type="component" value="Unassembled WGS sequence"/>
</dbReference>
<evidence type="ECO:0000256" key="1">
    <source>
        <dbReference type="ARBA" id="ARBA00023002"/>
    </source>
</evidence>
<accession>A0A073J4D0</accession>
<sequence>MKMRKLGALGPEISALGYGAMSFADFYGKATEEGSHAILDMARDQGVTHIDTSNVYGMGQSESFIGSYLAANPGARDAFHIATKAGISKDASGNRCFDNTPAHFEAELDKSLKRLGVDHVDLYYCHRRQADIPIEEVTGTLDALRKKGKVKAIGFSEIAPSSLRRAVAVAHVDAVQSEYSLQTRFPELGLVQACAELGTALVAFSPVGRGLLTDTPATAEKAAGLPFLRTNPRFQSPNLEANLEILKGFRALAAEMGEPTAALSIAWLLAQGDHIIPIPGTRHTAFFRDLVRGAELQLSADDLARIDAVLPVGWCHGDRYNADQWNGPERYC</sequence>
<dbReference type="GeneID" id="68869170"/>
<dbReference type="PANTHER" id="PTHR43625">
    <property type="entry name" value="AFLATOXIN B1 ALDEHYDE REDUCTASE"/>
    <property type="match status" value="1"/>
</dbReference>
<dbReference type="SUPFAM" id="SSF51430">
    <property type="entry name" value="NAD(P)-linked oxidoreductase"/>
    <property type="match status" value="1"/>
</dbReference>
<proteinExistence type="predicted"/>
<dbReference type="InterPro" id="IPR050791">
    <property type="entry name" value="Aldo-Keto_reductase"/>
</dbReference>
<evidence type="ECO:0000313" key="3">
    <source>
        <dbReference type="EMBL" id="KEJ96516.1"/>
    </source>
</evidence>
<dbReference type="InterPro" id="IPR023210">
    <property type="entry name" value="NADP_OxRdtase_dom"/>
</dbReference>
<protein>
    <submittedName>
        <fullName evidence="3">Aldo/keto reductase</fullName>
    </submittedName>
</protein>
<keyword evidence="1" id="KW-0560">Oxidoreductase</keyword>
<reference evidence="3 4" key="1">
    <citation type="submission" date="2014-01" db="EMBL/GenBank/DDBJ databases">
        <title>Sulfitobacter sp. H3 (MCCC 1A00686) Genome Sequencing.</title>
        <authorList>
            <person name="Lai Q."/>
            <person name="Hong Z."/>
        </authorList>
    </citation>
    <scope>NUCLEOTIDE SEQUENCE [LARGE SCALE GENOMIC DNA]</scope>
    <source>
        <strain evidence="3 4">H3</strain>
    </source>
</reference>
<organism evidence="3 4">
    <name type="scientific">Pseudosulfitobacter pseudonitzschiae</name>
    <dbReference type="NCBI Taxonomy" id="1402135"/>
    <lineage>
        <taxon>Bacteria</taxon>
        <taxon>Pseudomonadati</taxon>
        <taxon>Pseudomonadota</taxon>
        <taxon>Alphaproteobacteria</taxon>
        <taxon>Rhodobacterales</taxon>
        <taxon>Roseobacteraceae</taxon>
        <taxon>Pseudosulfitobacter</taxon>
    </lineage>
</organism>
<dbReference type="AlphaFoldDB" id="A0A073J4D0"/>
<feature type="domain" description="NADP-dependent oxidoreductase" evidence="2">
    <location>
        <begin position="16"/>
        <end position="309"/>
    </location>
</feature>
<dbReference type="Pfam" id="PF00248">
    <property type="entry name" value="Aldo_ket_red"/>
    <property type="match status" value="1"/>
</dbReference>
<evidence type="ECO:0000313" key="4">
    <source>
        <dbReference type="Proteomes" id="UP000027746"/>
    </source>
</evidence>
<dbReference type="PANTHER" id="PTHR43625:SF40">
    <property type="entry name" value="ALDO-KETO REDUCTASE YAKC [NADP(+)]"/>
    <property type="match status" value="1"/>
</dbReference>
<evidence type="ECO:0000259" key="2">
    <source>
        <dbReference type="Pfam" id="PF00248"/>
    </source>
</evidence>
<dbReference type="RefSeq" id="WP_037923920.1">
    <property type="nucleotide sequence ID" value="NZ_CP054599.1"/>
</dbReference>
<gene>
    <name evidence="3" type="ORF">SUH3_14245</name>
</gene>
<dbReference type="InterPro" id="IPR036812">
    <property type="entry name" value="NAD(P)_OxRdtase_dom_sf"/>
</dbReference>
<dbReference type="Gene3D" id="3.20.20.100">
    <property type="entry name" value="NADP-dependent oxidoreductase domain"/>
    <property type="match status" value="1"/>
</dbReference>